<feature type="compositionally biased region" description="Acidic residues" evidence="1">
    <location>
        <begin position="349"/>
        <end position="360"/>
    </location>
</feature>
<feature type="domain" description="C2H2-type" evidence="2">
    <location>
        <begin position="937"/>
        <end position="964"/>
    </location>
</feature>
<feature type="compositionally biased region" description="Low complexity" evidence="1">
    <location>
        <begin position="522"/>
        <end position="547"/>
    </location>
</feature>
<feature type="compositionally biased region" description="Basic and acidic residues" evidence="1">
    <location>
        <begin position="694"/>
        <end position="705"/>
    </location>
</feature>
<evidence type="ECO:0000313" key="4">
    <source>
        <dbReference type="Proteomes" id="UP000298138"/>
    </source>
</evidence>
<feature type="compositionally biased region" description="Basic residues" evidence="1">
    <location>
        <begin position="1201"/>
        <end position="1213"/>
    </location>
</feature>
<feature type="compositionally biased region" description="Polar residues" evidence="1">
    <location>
        <begin position="370"/>
        <end position="394"/>
    </location>
</feature>
<feature type="compositionally biased region" description="Low complexity" evidence="1">
    <location>
        <begin position="879"/>
        <end position="891"/>
    </location>
</feature>
<feature type="region of interest" description="Disordered" evidence="1">
    <location>
        <begin position="151"/>
        <end position="240"/>
    </location>
</feature>
<feature type="region of interest" description="Disordered" evidence="1">
    <location>
        <begin position="1237"/>
        <end position="1310"/>
    </location>
</feature>
<feature type="compositionally biased region" description="Low complexity" evidence="1">
    <location>
        <begin position="1"/>
        <end position="21"/>
    </location>
</feature>
<feature type="region of interest" description="Disordered" evidence="1">
    <location>
        <begin position="521"/>
        <end position="569"/>
    </location>
</feature>
<feature type="compositionally biased region" description="Basic residues" evidence="1">
    <location>
        <begin position="299"/>
        <end position="313"/>
    </location>
</feature>
<feature type="compositionally biased region" description="Polar residues" evidence="1">
    <location>
        <begin position="85"/>
        <end position="94"/>
    </location>
</feature>
<dbReference type="InParanoid" id="A0A4S2MLW5"/>
<feature type="region of interest" description="Disordered" evidence="1">
    <location>
        <begin position="289"/>
        <end position="407"/>
    </location>
</feature>
<dbReference type="STRING" id="341454.A0A4S2MLW5"/>
<feature type="compositionally biased region" description="Basic and acidic residues" evidence="1">
    <location>
        <begin position="396"/>
        <end position="407"/>
    </location>
</feature>
<name>A0A4S2MLW5_9PEZI</name>
<proteinExistence type="predicted"/>
<feature type="region of interest" description="Disordered" evidence="1">
    <location>
        <begin position="1154"/>
        <end position="1225"/>
    </location>
</feature>
<keyword evidence="4" id="KW-1185">Reference proteome</keyword>
<accession>A0A4S2MLW5</accession>
<feature type="domain" description="C2H2-type" evidence="2">
    <location>
        <begin position="1035"/>
        <end position="1057"/>
    </location>
</feature>
<feature type="compositionally biased region" description="Polar residues" evidence="1">
    <location>
        <begin position="322"/>
        <end position="337"/>
    </location>
</feature>
<dbReference type="Pfam" id="PF26082">
    <property type="entry name" value="zf-C2H2_AcuF"/>
    <property type="match status" value="1"/>
</dbReference>
<feature type="compositionally biased region" description="Low complexity" evidence="1">
    <location>
        <begin position="206"/>
        <end position="218"/>
    </location>
</feature>
<feature type="compositionally biased region" description="Low complexity" evidence="1">
    <location>
        <begin position="1155"/>
        <end position="1173"/>
    </location>
</feature>
<reference evidence="3 4" key="1">
    <citation type="submission" date="2019-04" db="EMBL/GenBank/DDBJ databases">
        <title>Comparative genomics and transcriptomics to analyze fruiting body development in filamentous ascomycetes.</title>
        <authorList>
            <consortium name="DOE Joint Genome Institute"/>
            <person name="Lutkenhaus R."/>
            <person name="Traeger S."/>
            <person name="Breuer J."/>
            <person name="Kuo A."/>
            <person name="Lipzen A."/>
            <person name="Pangilinan J."/>
            <person name="Dilworth D."/>
            <person name="Sandor L."/>
            <person name="Poggeler S."/>
            <person name="Barry K."/>
            <person name="Grigoriev I.V."/>
            <person name="Nowrousian M."/>
        </authorList>
    </citation>
    <scope>NUCLEOTIDE SEQUENCE [LARGE SCALE GENOMIC DNA]</scope>
    <source>
        <strain evidence="3 4">CBS 389.68</strain>
    </source>
</reference>
<evidence type="ECO:0000313" key="3">
    <source>
        <dbReference type="EMBL" id="TGZ77963.1"/>
    </source>
</evidence>
<feature type="compositionally biased region" description="Pro residues" evidence="1">
    <location>
        <begin position="892"/>
        <end position="902"/>
    </location>
</feature>
<feature type="region of interest" description="Disordered" evidence="1">
    <location>
        <begin position="612"/>
        <end position="733"/>
    </location>
</feature>
<dbReference type="PANTHER" id="PTHR35391">
    <property type="entry name" value="C2H2-TYPE DOMAIN-CONTAINING PROTEIN-RELATED"/>
    <property type="match status" value="1"/>
</dbReference>
<dbReference type="EMBL" id="ML220147">
    <property type="protein sequence ID" value="TGZ77963.1"/>
    <property type="molecule type" value="Genomic_DNA"/>
</dbReference>
<evidence type="ECO:0000256" key="1">
    <source>
        <dbReference type="SAM" id="MobiDB-lite"/>
    </source>
</evidence>
<feature type="compositionally biased region" description="Low complexity" evidence="1">
    <location>
        <begin position="1237"/>
        <end position="1254"/>
    </location>
</feature>
<feature type="region of interest" description="Disordered" evidence="1">
    <location>
        <begin position="59"/>
        <end position="131"/>
    </location>
</feature>
<gene>
    <name evidence="3" type="ORF">EX30DRAFT_174089</name>
</gene>
<sequence length="1400" mass="151875">MTHYTSTMNNGNRNDSNDTNSATPPLFTFSTNLFMLDPTAESTVSQPFQAAFSSVRPAVQHGVKREASSPPMGMERRQGPALAASPTSMSQRSIYSPGDGYLDPVAPAATPTGINLGGYSGGTTPGFDTLEELPDFNRVDTLPDEDRMSIASDAGSSAEPEHRLPPSPRLTTSPTSHPASQTSPILKIEDHTSSRQSHQLPPHPHTPISRNSSSSNPSSPHPQPTPDDNGNWHSHSRCGLSPEARDDTYLLLSPEEQEIQRLKLAKAKEIEQWLRGSMLVLPLVEVAGNYSGEGAGSGRKLKAPRSGGHRRAKSATDFQHHGVQTQMERDQSNVQQGTGAGMSTGDPGLVDDESEDDDDASVPVGWRESSLPSSDTLSDYQAELPSSASGLCTESDNEHERLPPEHDPTLEPPAHQFFSRPPWTDIAPAIHHGATSTMQTHPATAASAIQKFEQYARNIETASRVATFGSHMRRNSTGDAEGVGVVLERFSFGKNKGPASPSGGGSRRPSIWGGFQKSLKRTLSSVETDSSSTSTSTMKPKDNNNLPAPAPPLWKGHGKRGSSFGGSSSTALPFAPSRLGTGFGVPSLKLDTTIKRSSTNTIGGAFAQMTSPLMAPGAGSGSHSALPTSPKPTSPNQQKQSTNTLMGHLTRSRSRSRNRSGSDLQRKHVFGVVTSLIGPALPSGVSPVSPQAKRWGESERERGRQEMLSPVSAERRGFDVDDGGDAAMSDNNNINDEEESILPQQQLPPHQPHHQKTQHEAPIPAPYPTPTIIPTFDGFTAHILSLSPHLHPELVERFANEQCKRFRKLVDHRQKHLKALDEKGMCGNGEGVCRKVRGQVGVGGEGVVGVLAGRRGGGNTGNKEEGEGEEVYDSDHPQHASTSHAPTTTPATFPPLIPSPPTPHLPSTFECPICFKPKSITKPSDWTKHVHEDLQPFTCTFPGCNEPKSFKRKADWVRHENERHRQLEWWVCQEGGCGHRCYRRDNFLQHLVREHKYTETKRKTSTGGGGPAEKEELWRKIDACHYTTTQDPQAEKCRFCGAACQSFKKLTVHLAKHMEGIALPVLGLVTDEARPPVGVPKRRGRVGAQAQVHVQQQQQQIRHQQQATAMTAAARGQVPISPAAGQLHPHSQALQQMPTIPAVSTTIAVPAAMGPTQIPTPTPTSTGLTPITPVSVNTSISNPGVYQPSPTAAVGMDYHHPHQHQHQHQHQHHPNPSPSPSIQQQYQPVDYRQLQQQMMQQRNHDLQQLQQQQQRYDRLPRPPHSGHHRSPSAPDLPTFGMAGGMFQHSPPPPPPQTYLHHQQPQHHPQQNGVGINMNMNLYQFPNPCTNPSQGSHQMQQMEETQMAVVDSGMGVDGMEGMDGVDGMEDVEIPMGMGMGGIGGMGGMVYTGLQAQGTRGW</sequence>
<feature type="compositionally biased region" description="Polar residues" evidence="1">
    <location>
        <begin position="634"/>
        <end position="645"/>
    </location>
</feature>
<feature type="region of interest" description="Disordered" evidence="1">
    <location>
        <begin position="852"/>
        <end position="902"/>
    </location>
</feature>
<evidence type="ECO:0000259" key="2">
    <source>
        <dbReference type="SMART" id="SM00355"/>
    </source>
</evidence>
<dbReference type="OrthoDB" id="5315052at2759"/>
<feature type="region of interest" description="Disordered" evidence="1">
    <location>
        <begin position="494"/>
        <end position="513"/>
    </location>
</feature>
<feature type="compositionally biased region" description="Gly residues" evidence="1">
    <location>
        <begin position="115"/>
        <end position="124"/>
    </location>
</feature>
<dbReference type="InterPro" id="IPR013087">
    <property type="entry name" value="Znf_C2H2_type"/>
</dbReference>
<feature type="domain" description="C2H2-type" evidence="2">
    <location>
        <begin position="970"/>
        <end position="995"/>
    </location>
</feature>
<feature type="region of interest" description="Disordered" evidence="1">
    <location>
        <begin position="1"/>
        <end position="24"/>
    </location>
</feature>
<dbReference type="InterPro" id="IPR058925">
    <property type="entry name" value="zf-C2H2_AcuF"/>
</dbReference>
<dbReference type="PANTHER" id="PTHR35391:SF3">
    <property type="entry name" value="FINGER DOMAIN PROTEIN, PUTATIVE (AFU_ORTHOLOGUE AFUA_8G04300)-RELATED"/>
    <property type="match status" value="1"/>
</dbReference>
<dbReference type="Proteomes" id="UP000298138">
    <property type="component" value="Unassembled WGS sequence"/>
</dbReference>
<protein>
    <recommendedName>
        <fullName evidence="2">C2H2-type domain-containing protein</fullName>
    </recommendedName>
</protein>
<feature type="compositionally biased region" description="Low complexity" evidence="1">
    <location>
        <begin position="1297"/>
        <end position="1310"/>
    </location>
</feature>
<organism evidence="3 4">
    <name type="scientific">Ascodesmis nigricans</name>
    <dbReference type="NCBI Taxonomy" id="341454"/>
    <lineage>
        <taxon>Eukaryota</taxon>
        <taxon>Fungi</taxon>
        <taxon>Dikarya</taxon>
        <taxon>Ascomycota</taxon>
        <taxon>Pezizomycotina</taxon>
        <taxon>Pezizomycetes</taxon>
        <taxon>Pezizales</taxon>
        <taxon>Ascodesmidaceae</taxon>
        <taxon>Ascodesmis</taxon>
    </lineage>
</organism>
<feature type="compositionally biased region" description="Polar residues" evidence="1">
    <location>
        <begin position="1174"/>
        <end position="1190"/>
    </location>
</feature>
<dbReference type="SMART" id="SM00355">
    <property type="entry name" value="ZnF_C2H2"/>
    <property type="match status" value="3"/>
</dbReference>